<keyword evidence="5" id="KW-0325">Glycoprotein</keyword>
<dbReference type="PANTHER" id="PTHR43108">
    <property type="entry name" value="N-ACETYLGLUCOSAMINE-6-SULFATASE FAMILY MEMBER"/>
    <property type="match status" value="1"/>
</dbReference>
<dbReference type="WBParaSite" id="TCNE_0001589501-mRNA-1">
    <property type="protein sequence ID" value="TCNE_0001589501-mRNA-1"/>
    <property type="gene ID" value="TCNE_0001589501"/>
</dbReference>
<evidence type="ECO:0000256" key="2">
    <source>
        <dbReference type="ARBA" id="ARBA00008779"/>
    </source>
</evidence>
<keyword evidence="3" id="KW-0732">Signal</keyword>
<evidence type="ECO:0000256" key="4">
    <source>
        <dbReference type="ARBA" id="ARBA00022801"/>
    </source>
</evidence>
<proteinExistence type="inferred from homology"/>
<dbReference type="SUPFAM" id="SSF53649">
    <property type="entry name" value="Alkaline phosphatase-like"/>
    <property type="match status" value="2"/>
</dbReference>
<evidence type="ECO:0000256" key="3">
    <source>
        <dbReference type="ARBA" id="ARBA00022729"/>
    </source>
</evidence>
<dbReference type="GO" id="GO:0008449">
    <property type="term" value="F:N-acetylglucosamine-6-sulfatase activity"/>
    <property type="evidence" value="ECO:0007669"/>
    <property type="project" value="TreeGrafter"/>
</dbReference>
<accession>A0A183V574</accession>
<evidence type="ECO:0000313" key="10">
    <source>
        <dbReference type="WBParaSite" id="TCNE_0001589501-mRNA-1"/>
    </source>
</evidence>
<dbReference type="InterPro" id="IPR017850">
    <property type="entry name" value="Alkaline_phosphatase_core_sf"/>
</dbReference>
<dbReference type="Pfam" id="PF00884">
    <property type="entry name" value="Sulfatase"/>
    <property type="match status" value="1"/>
</dbReference>
<comment type="cofactor">
    <cofactor evidence="1">
        <name>Ca(2+)</name>
        <dbReference type="ChEBI" id="CHEBI:29108"/>
    </cofactor>
</comment>
<organism evidence="9 10">
    <name type="scientific">Toxocara canis</name>
    <name type="common">Canine roundworm</name>
    <dbReference type="NCBI Taxonomy" id="6265"/>
    <lineage>
        <taxon>Eukaryota</taxon>
        <taxon>Metazoa</taxon>
        <taxon>Ecdysozoa</taxon>
        <taxon>Nematoda</taxon>
        <taxon>Chromadorea</taxon>
        <taxon>Rhabditida</taxon>
        <taxon>Spirurina</taxon>
        <taxon>Ascaridomorpha</taxon>
        <taxon>Ascaridoidea</taxon>
        <taxon>Toxocaridae</taxon>
        <taxon>Toxocara</taxon>
    </lineage>
</organism>
<dbReference type="GO" id="GO:0005539">
    <property type="term" value="F:glycosaminoglycan binding"/>
    <property type="evidence" value="ECO:0007669"/>
    <property type="project" value="TreeGrafter"/>
</dbReference>
<evidence type="ECO:0000313" key="8">
    <source>
        <dbReference type="EMBL" id="VDM47215.1"/>
    </source>
</evidence>
<comment type="similarity">
    <text evidence="2">Belongs to the sulfatase family.</text>
</comment>
<keyword evidence="4" id="KW-0378">Hydrolase</keyword>
<feature type="region of interest" description="Disordered" evidence="6">
    <location>
        <begin position="344"/>
        <end position="367"/>
    </location>
</feature>
<evidence type="ECO:0000256" key="5">
    <source>
        <dbReference type="ARBA" id="ARBA00023180"/>
    </source>
</evidence>
<reference evidence="10" key="1">
    <citation type="submission" date="2016-06" db="UniProtKB">
        <authorList>
            <consortium name="WormBaseParasite"/>
        </authorList>
    </citation>
    <scope>IDENTIFICATION</scope>
</reference>
<name>A0A183V574_TOXCA</name>
<dbReference type="CDD" id="cd16147">
    <property type="entry name" value="G6S"/>
    <property type="match status" value="1"/>
</dbReference>
<evidence type="ECO:0000256" key="6">
    <source>
        <dbReference type="SAM" id="MobiDB-lite"/>
    </source>
</evidence>
<dbReference type="EMBL" id="UYWY01023175">
    <property type="protein sequence ID" value="VDM47215.1"/>
    <property type="molecule type" value="Genomic_DNA"/>
</dbReference>
<dbReference type="PROSITE" id="PS00523">
    <property type="entry name" value="SULFATASE_1"/>
    <property type="match status" value="1"/>
</dbReference>
<dbReference type="Proteomes" id="UP000050794">
    <property type="component" value="Unassembled WGS sequence"/>
</dbReference>
<dbReference type="AlphaFoldDB" id="A0A183V574"/>
<evidence type="ECO:0000313" key="9">
    <source>
        <dbReference type="Proteomes" id="UP000050794"/>
    </source>
</evidence>
<dbReference type="InterPro" id="IPR024607">
    <property type="entry name" value="Sulfatase_CS"/>
</dbReference>
<sequence length="780" mass="92431">MITPFQTFRHASRPNIILLMTDDQDVELGSMQFMPRTLHLLRDRGTSFESGFVSTPICCPSRTSILTGLYVHNHHVLTNNQNCSGRQWRDVYEKHTFSVYVQKAGYKTAYFGKYLNEYDGSYIPPGWDEWMGLIRNSRFYNYTINFNGDKIKHGFDYEKDYFTDLIANDTIAFIHRHREREPTKPFLAVLSFPAPHGPEDPAPQFADWFQDVETHRTEAWNYAPNPDKQWLLQHTGRMEPIHVVFTDVLHRRRLQTLQSVDHNVLRLANELRDLGELSNTYIIYTSDHGYHLGQFGLVKGKNMPYEFDIRVPYFIRGPGLPKNLTIRWPVMNVDIAPTILDMAGVEPPSHMEGSRRKRVSRENDKEQSPVNWRHTVLIERGKMAKLTKIRDRLQRQRDRFGKDVRVQQACTRPEFRHPCVHDQQWKCIRDDAGKWRIFKCHESLEVAKECECRSNSTHEPIRRRHRRTRTTHSAVLARKKPKKISYRRIATMAKLDEEGQSVNVDDKLSSRWEDEFIHFIQQKEILESGQWFQGVFEDNFEHEKRMKRSLKESRKKRKRERELNIGPMCTHSNTTILCEPIVFEDSKLWAMHKTKVDDRIDNLRRRLSAFKKTVNARHHKLILYRRMLISTHLESDDIEKVETKTKWLREDTKQNCNVPQMNCFVHGADHWRTPPLWPALYGEFCFCQNSNNNTYWCLRTVNQTHNFLYCEFITEFISFYDLNADPYQLHNSVWSIPVRVLEQLSNQLERLRTCRGRAECEHYSSPLWNTPFIPSKNDIT</sequence>
<keyword evidence="9" id="KW-1185">Reference proteome</keyword>
<evidence type="ECO:0000259" key="7">
    <source>
        <dbReference type="Pfam" id="PF00884"/>
    </source>
</evidence>
<reference evidence="8 9" key="2">
    <citation type="submission" date="2018-11" db="EMBL/GenBank/DDBJ databases">
        <authorList>
            <consortium name="Pathogen Informatics"/>
        </authorList>
    </citation>
    <scope>NUCLEOTIDE SEQUENCE [LARGE SCALE GENOMIC DNA]</scope>
</reference>
<protein>
    <submittedName>
        <fullName evidence="10">Sulfatase domain-containing protein</fullName>
    </submittedName>
</protein>
<evidence type="ECO:0000256" key="1">
    <source>
        <dbReference type="ARBA" id="ARBA00001913"/>
    </source>
</evidence>
<feature type="domain" description="Sulfatase N-terminal" evidence="7">
    <location>
        <begin position="14"/>
        <end position="345"/>
    </location>
</feature>
<dbReference type="Gene3D" id="3.40.720.10">
    <property type="entry name" value="Alkaline Phosphatase, subunit A"/>
    <property type="match status" value="1"/>
</dbReference>
<dbReference type="PANTHER" id="PTHR43108:SF16">
    <property type="entry name" value="EXTRACELLULAR SULFATASE SULF-1 HOMOLOG"/>
    <property type="match status" value="1"/>
</dbReference>
<gene>
    <name evidence="8" type="ORF">TCNE_LOCUS15894</name>
</gene>
<dbReference type="InterPro" id="IPR000917">
    <property type="entry name" value="Sulfatase_N"/>
</dbReference>